<dbReference type="Proteomes" id="UP000564885">
    <property type="component" value="Unassembled WGS sequence"/>
</dbReference>
<dbReference type="EMBL" id="JABEPP010000001">
    <property type="protein sequence ID" value="NNM71209.1"/>
    <property type="molecule type" value="Genomic_DNA"/>
</dbReference>
<evidence type="ECO:0000313" key="5">
    <source>
        <dbReference type="Proteomes" id="UP000564885"/>
    </source>
</evidence>
<dbReference type="SUPFAM" id="SSF53448">
    <property type="entry name" value="Nucleotide-diphospho-sugar transferases"/>
    <property type="match status" value="1"/>
</dbReference>
<dbReference type="PANTHER" id="PTHR43584">
    <property type="entry name" value="NUCLEOTIDYL TRANSFERASE"/>
    <property type="match status" value="1"/>
</dbReference>
<sequence length="231" mass="25082">MVLAAGLGKRMRPVTETRPKPLVEVGGRALIDHALGRLAEAGLTRVVVNVHYLPDMIEAHLAGRTDLDVTISDERDALLETGGGIKRALPLLGPEFLVLNSDSLWTERETKNLARLMETWRPQDMDVLLLLAPRKSLGYDGLGDFNMDAGGRLTRRAYGALAPHVYAGAAILKASLFDDAPNGAFSLNLLFDRAIEAGRLYGLPLEGEWLHVGTPEAIGQAEARLAEAERN</sequence>
<evidence type="ECO:0000259" key="3">
    <source>
        <dbReference type="Pfam" id="PF00483"/>
    </source>
</evidence>
<feature type="domain" description="Nucleotidyl transferase" evidence="3">
    <location>
        <begin position="1"/>
        <end position="125"/>
    </location>
</feature>
<evidence type="ECO:0000256" key="1">
    <source>
        <dbReference type="ARBA" id="ARBA00022679"/>
    </source>
</evidence>
<dbReference type="Pfam" id="PF00483">
    <property type="entry name" value="NTP_transferase"/>
    <property type="match status" value="1"/>
</dbReference>
<keyword evidence="1 4" id="KW-0808">Transferase</keyword>
<evidence type="ECO:0000313" key="4">
    <source>
        <dbReference type="EMBL" id="NNM71209.1"/>
    </source>
</evidence>
<dbReference type="InterPro" id="IPR029044">
    <property type="entry name" value="Nucleotide-diphossugar_trans"/>
</dbReference>
<dbReference type="PANTHER" id="PTHR43584:SF8">
    <property type="entry name" value="N-ACETYLMURAMATE ALPHA-1-PHOSPHATE URIDYLYLTRANSFERASE"/>
    <property type="match status" value="1"/>
</dbReference>
<dbReference type="GO" id="GO:0016779">
    <property type="term" value="F:nucleotidyltransferase activity"/>
    <property type="evidence" value="ECO:0007669"/>
    <property type="project" value="UniProtKB-KW"/>
</dbReference>
<name>A0A849I4A2_9HYPH</name>
<dbReference type="CDD" id="cd06422">
    <property type="entry name" value="NTP_transferase_like_1"/>
    <property type="match status" value="1"/>
</dbReference>
<comment type="caution">
    <text evidence="4">The sequence shown here is derived from an EMBL/GenBank/DDBJ whole genome shotgun (WGS) entry which is preliminary data.</text>
</comment>
<keyword evidence="5" id="KW-1185">Reference proteome</keyword>
<gene>
    <name evidence="4" type="ORF">HJG44_02225</name>
</gene>
<evidence type="ECO:0000256" key="2">
    <source>
        <dbReference type="ARBA" id="ARBA00022695"/>
    </source>
</evidence>
<accession>A0A849I4A2</accession>
<dbReference type="AlphaFoldDB" id="A0A849I4A2"/>
<dbReference type="InterPro" id="IPR005835">
    <property type="entry name" value="NTP_transferase_dom"/>
</dbReference>
<keyword evidence="2" id="KW-0548">Nucleotidyltransferase</keyword>
<protein>
    <submittedName>
        <fullName evidence="4">Nucleotidyltransferase family protein</fullName>
    </submittedName>
</protein>
<dbReference type="InterPro" id="IPR050065">
    <property type="entry name" value="GlmU-like"/>
</dbReference>
<proteinExistence type="predicted"/>
<dbReference type="Gene3D" id="3.90.550.10">
    <property type="entry name" value="Spore Coat Polysaccharide Biosynthesis Protein SpsA, Chain A"/>
    <property type="match status" value="1"/>
</dbReference>
<organism evidence="4 5">
    <name type="scientific">Enterovirga aerilata</name>
    <dbReference type="NCBI Taxonomy" id="2730920"/>
    <lineage>
        <taxon>Bacteria</taxon>
        <taxon>Pseudomonadati</taxon>
        <taxon>Pseudomonadota</taxon>
        <taxon>Alphaproteobacteria</taxon>
        <taxon>Hyphomicrobiales</taxon>
        <taxon>Methylobacteriaceae</taxon>
        <taxon>Enterovirga</taxon>
    </lineage>
</organism>
<reference evidence="4 5" key="1">
    <citation type="submission" date="2020-04" db="EMBL/GenBank/DDBJ databases">
        <title>Enterovirga sp. isolate from soil.</title>
        <authorList>
            <person name="Chea S."/>
            <person name="Kim D.-U."/>
        </authorList>
    </citation>
    <scope>NUCLEOTIDE SEQUENCE [LARGE SCALE GENOMIC DNA]</scope>
    <source>
        <strain evidence="4 5">DB1703</strain>
    </source>
</reference>